<dbReference type="Pfam" id="PF06675">
    <property type="entry name" value="DUF1177"/>
    <property type="match status" value="1"/>
</dbReference>
<comment type="caution">
    <text evidence="1">The sequence shown here is derived from an EMBL/GenBank/DDBJ whole genome shotgun (WGS) entry which is preliminary data.</text>
</comment>
<organism evidence="1">
    <name type="scientific">marine sediment metagenome</name>
    <dbReference type="NCBI Taxonomy" id="412755"/>
    <lineage>
        <taxon>unclassified sequences</taxon>
        <taxon>metagenomes</taxon>
        <taxon>ecological metagenomes</taxon>
    </lineage>
</organism>
<gene>
    <name evidence="1" type="ORF">S06H3_61807</name>
</gene>
<reference evidence="1" key="1">
    <citation type="journal article" date="2014" name="Front. Microbiol.">
        <title>High frequency of phylogenetically diverse reductive dehalogenase-homologous genes in deep subseafloor sedimentary metagenomes.</title>
        <authorList>
            <person name="Kawai M."/>
            <person name="Futagami T."/>
            <person name="Toyoda A."/>
            <person name="Takaki Y."/>
            <person name="Nishi S."/>
            <person name="Hori S."/>
            <person name="Arai W."/>
            <person name="Tsubouchi T."/>
            <person name="Morono Y."/>
            <person name="Uchiyama I."/>
            <person name="Ito T."/>
            <person name="Fujiyama A."/>
            <person name="Inagaki F."/>
            <person name="Takami H."/>
        </authorList>
    </citation>
    <scope>NUCLEOTIDE SEQUENCE</scope>
    <source>
        <strain evidence="1">Expedition CK06-06</strain>
    </source>
</reference>
<dbReference type="EMBL" id="BARV01040604">
    <property type="protein sequence ID" value="GAI55601.1"/>
    <property type="molecule type" value="Genomic_DNA"/>
</dbReference>
<dbReference type="InterPro" id="IPR009561">
    <property type="entry name" value="DUF1177"/>
</dbReference>
<name>X1QLD2_9ZZZZ</name>
<accession>X1QLD2</accession>
<sequence length="40" mass="4644">AKDYGNGSCDLYDEEEFHLMLKLYGAMKHLQALPSTEIRR</sequence>
<proteinExistence type="predicted"/>
<dbReference type="AlphaFoldDB" id="X1QLD2"/>
<evidence type="ECO:0000313" key="1">
    <source>
        <dbReference type="EMBL" id="GAI55601.1"/>
    </source>
</evidence>
<protein>
    <submittedName>
        <fullName evidence="1">Uncharacterized protein</fullName>
    </submittedName>
</protein>
<feature type="non-terminal residue" evidence="1">
    <location>
        <position position="1"/>
    </location>
</feature>